<evidence type="ECO:0000313" key="2">
    <source>
        <dbReference type="EMBL" id="RNI13234.1"/>
    </source>
</evidence>
<dbReference type="OrthoDB" id="111645at2157"/>
<reference evidence="3" key="3">
    <citation type="submission" date="2017-04" db="EMBL/GenBank/DDBJ databases">
        <authorList>
            <person name="Afonso C.L."/>
            <person name="Miller P.J."/>
            <person name="Scott M.A."/>
            <person name="Spackman E."/>
            <person name="Goraichik I."/>
            <person name="Dimitrov K.M."/>
            <person name="Suarez D.L."/>
            <person name="Swayne D.E."/>
        </authorList>
    </citation>
    <scope>NUCLEOTIDE SEQUENCE [LARGE SCALE GENOMIC DNA]</scope>
    <source>
        <strain evidence="3">FDF-1</strain>
    </source>
</reference>
<dbReference type="Proteomes" id="UP000278252">
    <property type="component" value="Unassembled WGS sequence"/>
</dbReference>
<dbReference type="AlphaFoldDB" id="A0A1L9C673"/>
<evidence type="ECO:0000313" key="3">
    <source>
        <dbReference type="EMBL" id="SMH32495.1"/>
    </source>
</evidence>
<reference evidence="5" key="2">
    <citation type="submission" date="2017-04" db="EMBL/GenBank/DDBJ databases">
        <authorList>
            <person name="Varghese N."/>
            <person name="Submissions S."/>
        </authorList>
    </citation>
    <scope>NUCLEOTIDE SEQUENCE [LARGE SCALE GENOMIC DNA]</scope>
    <source>
        <strain evidence="5">FDF-1</strain>
    </source>
</reference>
<dbReference type="InterPro" id="IPR011335">
    <property type="entry name" value="Restrct_endonuc-II-like"/>
</dbReference>
<dbReference type="Proteomes" id="UP000193969">
    <property type="component" value="Unassembled WGS sequence"/>
</dbReference>
<gene>
    <name evidence="2" type="ORF">EFE41_01215</name>
    <name evidence="1" type="ORF">MPF_0758</name>
    <name evidence="3" type="ORF">SAMN06264941_0592</name>
</gene>
<evidence type="ECO:0000313" key="5">
    <source>
        <dbReference type="Proteomes" id="UP000193969"/>
    </source>
</evidence>
<dbReference type="EMBL" id="FXBN01000001">
    <property type="protein sequence ID" value="SMH32495.1"/>
    <property type="molecule type" value="Genomic_DNA"/>
</dbReference>
<evidence type="ECO:0000313" key="6">
    <source>
        <dbReference type="Proteomes" id="UP000278252"/>
    </source>
</evidence>
<dbReference type="EMBL" id="JWTK01000002">
    <property type="protein sequence ID" value="OJH49964.1"/>
    <property type="molecule type" value="Genomic_DNA"/>
</dbReference>
<dbReference type="RefSeq" id="WP_072359151.1">
    <property type="nucleotide sequence ID" value="NZ_FXBN01000001.1"/>
</dbReference>
<organism evidence="1 4">
    <name type="scientific">Methanohalophilus portucalensis FDF-1</name>
    <dbReference type="NCBI Taxonomy" id="523843"/>
    <lineage>
        <taxon>Archaea</taxon>
        <taxon>Methanobacteriati</taxon>
        <taxon>Methanobacteriota</taxon>
        <taxon>Stenosarchaea group</taxon>
        <taxon>Methanomicrobia</taxon>
        <taxon>Methanosarcinales</taxon>
        <taxon>Methanosarcinaceae</taxon>
        <taxon>Methanohalophilus</taxon>
    </lineage>
</organism>
<evidence type="ECO:0000313" key="1">
    <source>
        <dbReference type="EMBL" id="OJH49964.1"/>
    </source>
</evidence>
<protein>
    <submittedName>
        <fullName evidence="1">Uncharacterized protein</fullName>
    </submittedName>
</protein>
<dbReference type="SUPFAM" id="SSF52980">
    <property type="entry name" value="Restriction endonuclease-like"/>
    <property type="match status" value="1"/>
</dbReference>
<reference evidence="2 6" key="4">
    <citation type="submission" date="2018-10" db="EMBL/GenBank/DDBJ databases">
        <title>Cultivation of a novel Methanohalophilus strain from Kebrit Deep of the Red Sea and a genomic comparison of members of the genus Methanohalophilus.</title>
        <authorList>
            <person name="Guan Y."/>
            <person name="Ngugi D.K."/>
            <person name="Stingl U."/>
        </authorList>
    </citation>
    <scope>NUCLEOTIDE SEQUENCE [LARGE SCALE GENOMIC DNA]</scope>
    <source>
        <strain evidence="2 6">DSM 7471</strain>
    </source>
</reference>
<accession>A0A1L9C673</accession>
<keyword evidence="5" id="KW-1185">Reference proteome</keyword>
<name>A0A1L9C673_9EURY</name>
<sequence length="247" mass="28411">MKEMEHIHIISAGESVHKTFPKAVNEFKIDHVIIVAEEDIFKKPNNGRNSSIINAINEVQNLAFILEKSFEIKNIPSITLEAIRDAILEIFTTYNKSNFYFNITGGTKILSNGLFMMSIWINGETYYIDENGSVQILTTPKIKIENVGKNTNYVILLNILASHKNPGILQKHLFIKMKEEYKPIRENNRKMKRNLSRGTLSKWINDLYKWGLLCTNYAKDNKKEKVINITNDGLFALNFIKASNNQN</sequence>
<dbReference type="Gene3D" id="3.40.50.10770">
    <property type="entry name" value="Hypothetical protein VC1899 like domain (Restriction endonuclease-like)"/>
    <property type="match status" value="1"/>
</dbReference>
<evidence type="ECO:0000313" key="4">
    <source>
        <dbReference type="Proteomes" id="UP000185713"/>
    </source>
</evidence>
<dbReference type="EMBL" id="RJJH01000001">
    <property type="protein sequence ID" value="RNI13234.1"/>
    <property type="molecule type" value="Genomic_DNA"/>
</dbReference>
<dbReference type="Proteomes" id="UP000185713">
    <property type="component" value="Unassembled WGS sequence"/>
</dbReference>
<proteinExistence type="predicted"/>
<reference evidence="1 4" key="1">
    <citation type="submission" date="2014-12" db="EMBL/GenBank/DDBJ databases">
        <title>The genome sequence of Methanohalophilus portucalensis strain FDF1.</title>
        <authorList>
            <person name="Lai M.-C."/>
            <person name="Lai S.-J."/>
        </authorList>
    </citation>
    <scope>NUCLEOTIDE SEQUENCE [LARGE SCALE GENOMIC DNA]</scope>
    <source>
        <strain evidence="1 4">FDF-1</strain>
    </source>
</reference>